<comment type="catalytic activity">
    <reaction evidence="3">
        <text>L-lysyl-[alpha-tubulin] + acetyl-CoA = N(6)-acetyl-L-lysyl-[alpha-tubulin] + CoA + H(+)</text>
        <dbReference type="Rhea" id="RHEA:15277"/>
        <dbReference type="Rhea" id="RHEA-COMP:11278"/>
        <dbReference type="Rhea" id="RHEA-COMP:11279"/>
        <dbReference type="ChEBI" id="CHEBI:15378"/>
        <dbReference type="ChEBI" id="CHEBI:29969"/>
        <dbReference type="ChEBI" id="CHEBI:57287"/>
        <dbReference type="ChEBI" id="CHEBI:57288"/>
        <dbReference type="ChEBI" id="CHEBI:61930"/>
        <dbReference type="EC" id="2.3.1.108"/>
    </reaction>
</comment>
<dbReference type="Pfam" id="PF05301">
    <property type="entry name" value="Acetyltransf_16"/>
    <property type="match status" value="1"/>
</dbReference>
<dbReference type="EMBL" id="JAPFFF010000058">
    <property type="protein sequence ID" value="KAK8837698.1"/>
    <property type="molecule type" value="Genomic_DNA"/>
</dbReference>
<comment type="caution">
    <text evidence="3">Lacks conserved residue(s) required for the propagation of feature annotation.</text>
</comment>
<feature type="site" description="Crucial for catalytic activity" evidence="3">
    <location>
        <position position="46"/>
    </location>
</feature>
<evidence type="ECO:0000256" key="1">
    <source>
        <dbReference type="ARBA" id="ARBA00022679"/>
    </source>
</evidence>
<comment type="caution">
    <text evidence="5">The sequence shown here is derived from an EMBL/GenBank/DDBJ whole genome shotgun (WGS) entry which is preliminary data.</text>
</comment>
<dbReference type="PANTHER" id="PTHR12327">
    <property type="entry name" value="ALPHA-TUBULIN N-ACETYLTRANSFERASE 1"/>
    <property type="match status" value="1"/>
</dbReference>
<dbReference type="InterPro" id="IPR016181">
    <property type="entry name" value="Acyl_CoA_acyltransferase"/>
</dbReference>
<evidence type="ECO:0000259" key="4">
    <source>
        <dbReference type="PROSITE" id="PS51730"/>
    </source>
</evidence>
<evidence type="ECO:0000256" key="2">
    <source>
        <dbReference type="ARBA" id="ARBA00023315"/>
    </source>
</evidence>
<dbReference type="HAMAP" id="MF_03130">
    <property type="entry name" value="mec17"/>
    <property type="match status" value="1"/>
</dbReference>
<comment type="similarity">
    <text evidence="3">Belongs to the acetyltransferase ATAT1 family.</text>
</comment>
<accession>A0ABR2GUU5</accession>
<name>A0ABR2GUU5_9EUKA</name>
<feature type="binding site" evidence="3">
    <location>
        <begin position="107"/>
        <end position="120"/>
    </location>
    <ligand>
        <name>acetyl-CoA</name>
        <dbReference type="ChEBI" id="CHEBI:57288"/>
    </ligand>
</feature>
<evidence type="ECO:0000256" key="3">
    <source>
        <dbReference type="HAMAP-Rule" id="MF_03130"/>
    </source>
</evidence>
<dbReference type="InterPro" id="IPR038746">
    <property type="entry name" value="Atat"/>
</dbReference>
<dbReference type="EC" id="2.3.1.108" evidence="3"/>
<dbReference type="Proteomes" id="UP001470230">
    <property type="component" value="Unassembled WGS sequence"/>
</dbReference>
<reference evidence="5 6" key="1">
    <citation type="submission" date="2024-04" db="EMBL/GenBank/DDBJ databases">
        <title>Tritrichomonas musculus Genome.</title>
        <authorList>
            <person name="Alves-Ferreira E."/>
            <person name="Grigg M."/>
            <person name="Lorenzi H."/>
            <person name="Galac M."/>
        </authorList>
    </citation>
    <scope>NUCLEOTIDE SEQUENCE [LARGE SCALE GENOMIC DNA]</scope>
    <source>
        <strain evidence="5 6">EAF2021</strain>
    </source>
</reference>
<dbReference type="Gene3D" id="3.40.630.30">
    <property type="match status" value="1"/>
</dbReference>
<evidence type="ECO:0000313" key="6">
    <source>
        <dbReference type="Proteomes" id="UP001470230"/>
    </source>
</evidence>
<dbReference type="SUPFAM" id="SSF55729">
    <property type="entry name" value="Acyl-CoA N-acyltransferases (Nat)"/>
    <property type="match status" value="1"/>
</dbReference>
<gene>
    <name evidence="5" type="ORF">M9Y10_036233</name>
</gene>
<protein>
    <recommendedName>
        <fullName evidence="3">Alpha-tubulin N-acetyltransferase</fullName>
        <shortName evidence="3">Alpha-TAT</shortName>
        <shortName evidence="3">TAT</shortName>
        <ecNumber evidence="3">2.3.1.108</ecNumber>
    </recommendedName>
    <alternativeName>
        <fullName evidence="3">Acetyltransferase mec-17 homolog</fullName>
    </alternativeName>
</protein>
<feature type="domain" description="N-acetyltransferase" evidence="4">
    <location>
        <begin position="1"/>
        <end position="173"/>
    </location>
</feature>
<proteinExistence type="inferred from homology"/>
<dbReference type="InterPro" id="IPR007965">
    <property type="entry name" value="GNAT_ATAT"/>
</dbReference>
<keyword evidence="6" id="KW-1185">Reference proteome</keyword>
<organism evidence="5 6">
    <name type="scientific">Tritrichomonas musculus</name>
    <dbReference type="NCBI Taxonomy" id="1915356"/>
    <lineage>
        <taxon>Eukaryota</taxon>
        <taxon>Metamonada</taxon>
        <taxon>Parabasalia</taxon>
        <taxon>Tritrichomonadida</taxon>
        <taxon>Tritrichomonadidae</taxon>
        <taxon>Tritrichomonas</taxon>
    </lineage>
</organism>
<sequence>MQHPGVRRLNPDGNCIAMLTARQSRNASDDLMNLINKIGLASSRAQGLNHVITTYSSFSSSDCKMYILLSEDRKSVVGFVKIGTRNLFLWDRKGVQHERKGICLLDFFTYPQCQRKGYGKKMIDAMLKDNRLEMSQIPIDRPSRLCLSFMAKHFGLKEYVNQNNNFVVFDQYWEGGQERNELPPALQFPSRQAVKFTLPPRKENQQGRANTPISNVLKQICNNPAKRTHYNPITWSLHQGGQ</sequence>
<comment type="function">
    <text evidence="3">Specifically acetylates 'Lys-40' in alpha-tubulin on the lumenal side of microtubules. Promotes microtubule destabilization and accelerates microtubule dynamics; this activity may be independent of acetylation activity. Acetylates alpha-tubulin with a slow enzymatic rate, due to a catalytic site that is not optimized for acetyl transfer. Enters the microtubule through each end and diffuses quickly throughout the lumen of microtubules. Acetylates only long/old microtubules because of its slow acetylation rate since it does not have time to act on dynamically unstable microtubules before the enzyme is released.</text>
</comment>
<keyword evidence="2 3" id="KW-0012">Acyltransferase</keyword>
<dbReference type="PANTHER" id="PTHR12327:SF0">
    <property type="entry name" value="ALPHA-TUBULIN N-ACETYLTRANSFERASE 1"/>
    <property type="match status" value="1"/>
</dbReference>
<dbReference type="PROSITE" id="PS51730">
    <property type="entry name" value="GNAT_ATAT"/>
    <property type="match status" value="1"/>
</dbReference>
<evidence type="ECO:0000313" key="5">
    <source>
        <dbReference type="EMBL" id="KAK8837698.1"/>
    </source>
</evidence>
<dbReference type="CDD" id="cd04301">
    <property type="entry name" value="NAT_SF"/>
    <property type="match status" value="1"/>
</dbReference>
<keyword evidence="1 3" id="KW-0808">Transferase</keyword>